<dbReference type="Proteomes" id="UP000287651">
    <property type="component" value="Unassembled WGS sequence"/>
</dbReference>
<dbReference type="EMBL" id="AMZH03003191">
    <property type="protein sequence ID" value="RRT73105.1"/>
    <property type="molecule type" value="Genomic_DNA"/>
</dbReference>
<protein>
    <submittedName>
        <fullName evidence="2">Uncharacterized protein</fullName>
    </submittedName>
</protein>
<dbReference type="InterPro" id="IPR040265">
    <property type="entry name" value="CHUP1/IPGA1-like"/>
</dbReference>
<dbReference type="GO" id="GO:0072699">
    <property type="term" value="P:protein localization to cortical microtubule cytoskeleton"/>
    <property type="evidence" value="ECO:0007669"/>
    <property type="project" value="TreeGrafter"/>
</dbReference>
<dbReference type="GO" id="GO:0055028">
    <property type="term" value="C:cortical microtubule"/>
    <property type="evidence" value="ECO:0007669"/>
    <property type="project" value="TreeGrafter"/>
</dbReference>
<organism evidence="2 3">
    <name type="scientific">Ensete ventricosum</name>
    <name type="common">Abyssinian banana</name>
    <name type="synonym">Musa ensete</name>
    <dbReference type="NCBI Taxonomy" id="4639"/>
    <lineage>
        <taxon>Eukaryota</taxon>
        <taxon>Viridiplantae</taxon>
        <taxon>Streptophyta</taxon>
        <taxon>Embryophyta</taxon>
        <taxon>Tracheophyta</taxon>
        <taxon>Spermatophyta</taxon>
        <taxon>Magnoliopsida</taxon>
        <taxon>Liliopsida</taxon>
        <taxon>Zingiberales</taxon>
        <taxon>Musaceae</taxon>
        <taxon>Ensete</taxon>
    </lineage>
</organism>
<reference evidence="2 3" key="1">
    <citation type="journal article" date="2014" name="Agronomy (Basel)">
        <title>A Draft Genome Sequence for Ensete ventricosum, the Drought-Tolerant Tree Against Hunger.</title>
        <authorList>
            <person name="Harrison J."/>
            <person name="Moore K.A."/>
            <person name="Paszkiewicz K."/>
            <person name="Jones T."/>
            <person name="Grant M."/>
            <person name="Ambacheew D."/>
            <person name="Muzemil S."/>
            <person name="Studholme D.J."/>
        </authorList>
    </citation>
    <scope>NUCLEOTIDE SEQUENCE [LARGE SCALE GENOMIC DNA]</scope>
</reference>
<keyword evidence="1" id="KW-0175">Coiled coil</keyword>
<comment type="caution">
    <text evidence="2">The sequence shown here is derived from an EMBL/GenBank/DDBJ whole genome shotgun (WGS) entry which is preliminary data.</text>
</comment>
<dbReference type="PANTHER" id="PTHR31342">
    <property type="entry name" value="PROTEIN CHUP1, CHLOROPLASTIC"/>
    <property type="match status" value="1"/>
</dbReference>
<evidence type="ECO:0000313" key="3">
    <source>
        <dbReference type="Proteomes" id="UP000287651"/>
    </source>
</evidence>
<accession>A0A427AA40</accession>
<gene>
    <name evidence="2" type="ORF">B296_00016556</name>
</gene>
<sequence length="168" mass="18515">MAESIALELFSRKSYKDSDGTTWVVRIPLPHVTIMDGACPSGERTHTDCTVEYRCLRSCSRNITASEIKLASVKLGMKYMKRVCSELEMIAGSPEEEELMLQGVRFAFRVHQVRYLPGAQGQSTVPPPPEQKSRPAEALLQVDVLPGAYFCKGSVNPFDLTTTGGSET</sequence>
<dbReference type="AlphaFoldDB" id="A0A427AA40"/>
<proteinExistence type="predicted"/>
<name>A0A427AA40_ENSVE</name>
<evidence type="ECO:0000313" key="2">
    <source>
        <dbReference type="EMBL" id="RRT73105.1"/>
    </source>
</evidence>
<evidence type="ECO:0000256" key="1">
    <source>
        <dbReference type="ARBA" id="ARBA00023054"/>
    </source>
</evidence>
<dbReference type="PANTHER" id="PTHR31342:SF18">
    <property type="entry name" value="OS01G0651932 PROTEIN"/>
    <property type="match status" value="1"/>
</dbReference>